<sequence length="243" mass="27352">MANEVKEKSEVAFIDEMVYGSKILYLEGHNDINNGQISFRDGQSIWIRRAFMGWEETTHDDFINIDLDGNRIAGEGVIPAEWPLHTETYRAREDVNCIIHSHPPYAMIFSATALELKAVTHDATPIIDTTRFTLTTNTVTNKGIAQEVAKALQKSNTMLLKNHGIVAAGKSIPETVCWAIALENACKLQLLAESTGVPYGSSEAHEVKMKKKIIFGTTALREYWAYWCRKVDHHFNESRRTGL</sequence>
<dbReference type="SMART" id="SM01007">
    <property type="entry name" value="Aldolase_II"/>
    <property type="match status" value="1"/>
</dbReference>
<dbReference type="eggNOG" id="COG0235">
    <property type="taxonomic scope" value="Bacteria"/>
</dbReference>
<dbReference type="SUPFAM" id="SSF53639">
    <property type="entry name" value="AraD/HMP-PK domain-like"/>
    <property type="match status" value="1"/>
</dbReference>
<evidence type="ECO:0000256" key="1">
    <source>
        <dbReference type="ARBA" id="ARBA00022723"/>
    </source>
</evidence>
<dbReference type="EMBL" id="AEDD01000003">
    <property type="protein sequence ID" value="EFM11608.1"/>
    <property type="molecule type" value="Genomic_DNA"/>
</dbReference>
<dbReference type="GO" id="GO:0016832">
    <property type="term" value="F:aldehyde-lyase activity"/>
    <property type="evidence" value="ECO:0007669"/>
    <property type="project" value="TreeGrafter"/>
</dbReference>
<evidence type="ECO:0000259" key="3">
    <source>
        <dbReference type="SMART" id="SM01007"/>
    </source>
</evidence>
<accession>E0I6E2</accession>
<dbReference type="STRING" id="717606.PaecuDRAFT_1214"/>
<evidence type="ECO:0000313" key="5">
    <source>
        <dbReference type="Proteomes" id="UP000005387"/>
    </source>
</evidence>
<dbReference type="Pfam" id="PF00596">
    <property type="entry name" value="Aldolase_II"/>
    <property type="match status" value="1"/>
</dbReference>
<dbReference type="InterPro" id="IPR050197">
    <property type="entry name" value="Aldolase_class_II_sugar_metab"/>
</dbReference>
<dbReference type="InterPro" id="IPR001303">
    <property type="entry name" value="Aldolase_II/adducin_N"/>
</dbReference>
<dbReference type="OrthoDB" id="9794581at2"/>
<dbReference type="PANTHER" id="PTHR22789">
    <property type="entry name" value="FUCULOSE PHOSPHATE ALDOLASE"/>
    <property type="match status" value="1"/>
</dbReference>
<dbReference type="Proteomes" id="UP000005387">
    <property type="component" value="Unassembled WGS sequence"/>
</dbReference>
<gene>
    <name evidence="4" type="ORF">PaecuDRAFT_1214</name>
</gene>
<keyword evidence="5" id="KW-1185">Reference proteome</keyword>
<evidence type="ECO:0000256" key="2">
    <source>
        <dbReference type="ARBA" id="ARBA00023239"/>
    </source>
</evidence>
<keyword evidence="2" id="KW-0456">Lyase</keyword>
<feature type="domain" description="Class II aldolase/adducin N-terminal" evidence="3">
    <location>
        <begin position="15"/>
        <end position="190"/>
    </location>
</feature>
<evidence type="ECO:0000313" key="4">
    <source>
        <dbReference type="EMBL" id="EFM11608.1"/>
    </source>
</evidence>
<dbReference type="GO" id="GO:0046872">
    <property type="term" value="F:metal ion binding"/>
    <property type="evidence" value="ECO:0007669"/>
    <property type="project" value="UniProtKB-KW"/>
</dbReference>
<protein>
    <submittedName>
        <fullName evidence="4">Class II aldolase/adducin family protein</fullName>
    </submittedName>
</protein>
<organism evidence="4 5">
    <name type="scientific">Paenibacillus curdlanolyticus YK9</name>
    <dbReference type="NCBI Taxonomy" id="717606"/>
    <lineage>
        <taxon>Bacteria</taxon>
        <taxon>Bacillati</taxon>
        <taxon>Bacillota</taxon>
        <taxon>Bacilli</taxon>
        <taxon>Bacillales</taxon>
        <taxon>Paenibacillaceae</taxon>
        <taxon>Paenibacillus</taxon>
    </lineage>
</organism>
<reference evidence="4 5" key="1">
    <citation type="submission" date="2010-07" db="EMBL/GenBank/DDBJ databases">
        <title>The draft genome of Paenibacillus curdlanolyticus YK9.</title>
        <authorList>
            <consortium name="US DOE Joint Genome Institute (JGI-PGF)"/>
            <person name="Lucas S."/>
            <person name="Copeland A."/>
            <person name="Lapidus A."/>
            <person name="Cheng J.-F."/>
            <person name="Bruce D."/>
            <person name="Goodwin L."/>
            <person name="Pitluck S."/>
            <person name="Land M.L."/>
            <person name="Hauser L."/>
            <person name="Chang Y.-J."/>
            <person name="Jeffries C."/>
            <person name="Anderson I.J."/>
            <person name="Johnson E."/>
            <person name="Loganathan U."/>
            <person name="Mulhopadhyay B."/>
            <person name="Kyrpides N."/>
            <person name="Woyke T.J."/>
        </authorList>
    </citation>
    <scope>NUCLEOTIDE SEQUENCE [LARGE SCALE GENOMIC DNA]</scope>
    <source>
        <strain evidence="4 5">YK9</strain>
    </source>
</reference>
<dbReference type="GO" id="GO:0019323">
    <property type="term" value="P:pentose catabolic process"/>
    <property type="evidence" value="ECO:0007669"/>
    <property type="project" value="TreeGrafter"/>
</dbReference>
<dbReference type="InterPro" id="IPR036409">
    <property type="entry name" value="Aldolase_II/adducin_N_sf"/>
</dbReference>
<dbReference type="GO" id="GO:0005829">
    <property type="term" value="C:cytosol"/>
    <property type="evidence" value="ECO:0007669"/>
    <property type="project" value="TreeGrafter"/>
</dbReference>
<dbReference type="AlphaFoldDB" id="E0I6E2"/>
<dbReference type="RefSeq" id="WP_006037229.1">
    <property type="nucleotide sequence ID" value="NZ_AEDD01000003.1"/>
</dbReference>
<proteinExistence type="predicted"/>
<dbReference type="Gene3D" id="3.40.225.10">
    <property type="entry name" value="Class II aldolase/adducin N-terminal domain"/>
    <property type="match status" value="1"/>
</dbReference>
<name>E0I6E2_9BACL</name>
<keyword evidence="1" id="KW-0479">Metal-binding</keyword>
<dbReference type="PANTHER" id="PTHR22789:SF0">
    <property type="entry name" value="3-OXO-TETRONATE 4-PHOSPHATE DECARBOXYLASE-RELATED"/>
    <property type="match status" value="1"/>
</dbReference>